<dbReference type="InterPro" id="IPR014284">
    <property type="entry name" value="RNA_pol_sigma-70_dom"/>
</dbReference>
<gene>
    <name evidence="4" type="ORF">GCM10011585_06020</name>
</gene>
<name>A0A917LZ73_9BACT</name>
<feature type="domain" description="RNA polymerase sigma-70 region 2" evidence="1">
    <location>
        <begin position="13"/>
        <end position="79"/>
    </location>
</feature>
<dbReference type="PANTHER" id="PTHR47756">
    <property type="entry name" value="BLL6612 PROTEIN-RELATED"/>
    <property type="match status" value="1"/>
</dbReference>
<dbReference type="Proteomes" id="UP000647241">
    <property type="component" value="Unassembled WGS sequence"/>
</dbReference>
<dbReference type="AlphaFoldDB" id="A0A917LZ73"/>
<dbReference type="GO" id="GO:0016987">
    <property type="term" value="F:sigma factor activity"/>
    <property type="evidence" value="ECO:0007669"/>
    <property type="project" value="InterPro"/>
</dbReference>
<dbReference type="Gene3D" id="1.10.1740.10">
    <property type="match status" value="1"/>
</dbReference>
<dbReference type="InterPro" id="IPR036388">
    <property type="entry name" value="WH-like_DNA-bd_sf"/>
</dbReference>
<dbReference type="GO" id="GO:0003677">
    <property type="term" value="F:DNA binding"/>
    <property type="evidence" value="ECO:0007669"/>
    <property type="project" value="InterPro"/>
</dbReference>
<dbReference type="Gene3D" id="1.10.10.10">
    <property type="entry name" value="Winged helix-like DNA-binding domain superfamily/Winged helix DNA-binding domain"/>
    <property type="match status" value="1"/>
</dbReference>
<dbReference type="EMBL" id="BMGT01000001">
    <property type="protein sequence ID" value="GGG66940.1"/>
    <property type="molecule type" value="Genomic_DNA"/>
</dbReference>
<accession>A0A917LZ73</accession>
<evidence type="ECO:0000313" key="4">
    <source>
        <dbReference type="EMBL" id="GGG66940.1"/>
    </source>
</evidence>
<dbReference type="SUPFAM" id="SSF88946">
    <property type="entry name" value="Sigma2 domain of RNA polymerase sigma factors"/>
    <property type="match status" value="1"/>
</dbReference>
<evidence type="ECO:0000313" key="5">
    <source>
        <dbReference type="Proteomes" id="UP000647241"/>
    </source>
</evidence>
<dbReference type="InterPro" id="IPR007627">
    <property type="entry name" value="RNA_pol_sigma70_r2"/>
</dbReference>
<dbReference type="RefSeq" id="WP_188552640.1">
    <property type="nucleotide sequence ID" value="NZ_BMGT01000001.1"/>
</dbReference>
<feature type="domain" description="RNA polymerase sigma factor 70 region 4 type 2" evidence="2">
    <location>
        <begin position="119"/>
        <end position="167"/>
    </location>
</feature>
<evidence type="ECO:0000259" key="2">
    <source>
        <dbReference type="Pfam" id="PF08281"/>
    </source>
</evidence>
<sequence length="423" mass="46027">MQESGSPALLEHLFRRESGRIVAWLAGLLGSAHLQLAEDAAQEAMLRAAQTWAFEGIPPKPEAWLFRTAHNYAISSVRRGVVFSSKADALVAALETVSQPVLDLDAEQSLRDDELCMVFMCCHPKLAPDAQVALSLKLVGGFSTEEIARIFFSEPSTIAQRLVRAKRLIREQNLTLAMPAKAHLEERLSSVLKVIYLMFSGGYAAHSGEDLIRGDVCLEALRLGRLVASSSMGAPRVDALVALMALQAARLPARTDVAGDLVLLEEQDRRLWDESLIALGFTYFDRSIAGDEISEWHVQAAIAATYASAASSAEIDWAAILEHYDQLMEMTDSPVVALNRAVVVMKVHGAEASLAALIPLQGKSALRKYHLLPAVRGHVLAALGRLDEAKAAFSAALECDCTLPEKRFLQRQLAMVSIQLHGS</sequence>
<dbReference type="GO" id="GO:0006352">
    <property type="term" value="P:DNA-templated transcription initiation"/>
    <property type="evidence" value="ECO:0007669"/>
    <property type="project" value="InterPro"/>
</dbReference>
<proteinExistence type="predicted"/>
<feature type="domain" description="DUF6596" evidence="3">
    <location>
        <begin position="187"/>
        <end position="287"/>
    </location>
</feature>
<dbReference type="SUPFAM" id="SSF88659">
    <property type="entry name" value="Sigma3 and sigma4 domains of RNA polymerase sigma factors"/>
    <property type="match status" value="1"/>
</dbReference>
<organism evidence="4 5">
    <name type="scientific">Edaphobacter dinghuensis</name>
    <dbReference type="NCBI Taxonomy" id="1560005"/>
    <lineage>
        <taxon>Bacteria</taxon>
        <taxon>Pseudomonadati</taxon>
        <taxon>Acidobacteriota</taxon>
        <taxon>Terriglobia</taxon>
        <taxon>Terriglobales</taxon>
        <taxon>Acidobacteriaceae</taxon>
        <taxon>Edaphobacter</taxon>
    </lineage>
</organism>
<dbReference type="InterPro" id="IPR013325">
    <property type="entry name" value="RNA_pol_sigma_r2"/>
</dbReference>
<dbReference type="Pfam" id="PF04542">
    <property type="entry name" value="Sigma70_r2"/>
    <property type="match status" value="1"/>
</dbReference>
<keyword evidence="5" id="KW-1185">Reference proteome</keyword>
<dbReference type="Pfam" id="PF08281">
    <property type="entry name" value="Sigma70_r4_2"/>
    <property type="match status" value="1"/>
</dbReference>
<comment type="caution">
    <text evidence="4">The sequence shown here is derived from an EMBL/GenBank/DDBJ whole genome shotgun (WGS) entry which is preliminary data.</text>
</comment>
<dbReference type="InterPro" id="IPR013324">
    <property type="entry name" value="RNA_pol_sigma_r3/r4-like"/>
</dbReference>
<dbReference type="Pfam" id="PF20239">
    <property type="entry name" value="DUF6596"/>
    <property type="match status" value="1"/>
</dbReference>
<dbReference type="InterPro" id="IPR046531">
    <property type="entry name" value="DUF6596"/>
</dbReference>
<protein>
    <recommendedName>
        <fullName evidence="6">RNA polymerase ECF family sigma subunit</fullName>
    </recommendedName>
</protein>
<reference evidence="4" key="1">
    <citation type="journal article" date="2014" name="Int. J. Syst. Evol. Microbiol.">
        <title>Complete genome sequence of Corynebacterium casei LMG S-19264T (=DSM 44701T), isolated from a smear-ripened cheese.</title>
        <authorList>
            <consortium name="US DOE Joint Genome Institute (JGI-PGF)"/>
            <person name="Walter F."/>
            <person name="Albersmeier A."/>
            <person name="Kalinowski J."/>
            <person name="Ruckert C."/>
        </authorList>
    </citation>
    <scope>NUCLEOTIDE SEQUENCE</scope>
    <source>
        <strain evidence="4">CGMCC 1.12997</strain>
    </source>
</reference>
<evidence type="ECO:0008006" key="6">
    <source>
        <dbReference type="Google" id="ProtNLM"/>
    </source>
</evidence>
<evidence type="ECO:0000259" key="3">
    <source>
        <dbReference type="Pfam" id="PF20239"/>
    </source>
</evidence>
<dbReference type="PANTHER" id="PTHR47756:SF2">
    <property type="entry name" value="BLL6612 PROTEIN"/>
    <property type="match status" value="1"/>
</dbReference>
<dbReference type="InterPro" id="IPR013249">
    <property type="entry name" value="RNA_pol_sigma70_r4_t2"/>
</dbReference>
<evidence type="ECO:0000259" key="1">
    <source>
        <dbReference type="Pfam" id="PF04542"/>
    </source>
</evidence>
<reference evidence="4" key="2">
    <citation type="submission" date="2020-09" db="EMBL/GenBank/DDBJ databases">
        <authorList>
            <person name="Sun Q."/>
            <person name="Zhou Y."/>
        </authorList>
    </citation>
    <scope>NUCLEOTIDE SEQUENCE</scope>
    <source>
        <strain evidence="4">CGMCC 1.12997</strain>
    </source>
</reference>
<dbReference type="NCBIfam" id="TIGR02937">
    <property type="entry name" value="sigma70-ECF"/>
    <property type="match status" value="1"/>
</dbReference>